<dbReference type="GO" id="GO:0005643">
    <property type="term" value="C:nuclear pore"/>
    <property type="evidence" value="ECO:0007669"/>
    <property type="project" value="UniProtKB-SubCell"/>
</dbReference>
<dbReference type="GO" id="GO:0015031">
    <property type="term" value="P:protein transport"/>
    <property type="evidence" value="ECO:0007669"/>
    <property type="project" value="UniProtKB-KW"/>
</dbReference>
<evidence type="ECO:0000313" key="3">
    <source>
        <dbReference type="Proteomes" id="UP000315496"/>
    </source>
</evidence>
<comment type="caution">
    <text evidence="2">The sequence shown here is derived from an EMBL/GenBank/DDBJ whole genome shotgun (WGS) entry which is preliminary data.</text>
</comment>
<dbReference type="EMBL" id="VDLU01000005">
    <property type="protein sequence ID" value="TNJ26377.1"/>
    <property type="molecule type" value="Genomic_DNA"/>
</dbReference>
<organism evidence="2 3">
    <name type="scientific">Giardia muris</name>
    <dbReference type="NCBI Taxonomy" id="5742"/>
    <lineage>
        <taxon>Eukaryota</taxon>
        <taxon>Metamonada</taxon>
        <taxon>Diplomonadida</taxon>
        <taxon>Hexamitidae</taxon>
        <taxon>Giardiinae</taxon>
        <taxon>Giardia</taxon>
    </lineage>
</organism>
<keyword evidence="1" id="KW-0813">Transport</keyword>
<name>A0A4Z1T0D4_GIAMU</name>
<evidence type="ECO:0000313" key="2">
    <source>
        <dbReference type="EMBL" id="TNJ26377.1"/>
    </source>
</evidence>
<keyword evidence="1" id="KW-0509">mRNA transport</keyword>
<proteinExistence type="inferred from homology"/>
<reference evidence="2 3" key="1">
    <citation type="submission" date="2019-05" db="EMBL/GenBank/DDBJ databases">
        <title>The compact genome of Giardia muris reveals important steps in the evolution of intestinal protozoan parasites.</title>
        <authorList>
            <person name="Xu F."/>
            <person name="Jimenez-Gonzalez A."/>
            <person name="Einarsson E."/>
            <person name="Astvaldsson A."/>
            <person name="Peirasmaki D."/>
            <person name="Eckmann L."/>
            <person name="Andersson J.O."/>
            <person name="Svard S.G."/>
            <person name="Jerlstrom-Hultqvist J."/>
        </authorList>
    </citation>
    <scope>NUCLEOTIDE SEQUENCE [LARGE SCALE GENOMIC DNA]</scope>
    <source>
        <strain evidence="2 3">Roberts-Thomson</strain>
    </source>
</reference>
<keyword evidence="3" id="KW-1185">Reference proteome</keyword>
<dbReference type="OrthoDB" id="3098at2759"/>
<comment type="subunit">
    <text evidence="1">Part of the nuclear pore complex (NPC).</text>
</comment>
<keyword evidence="1" id="KW-0906">Nuclear pore complex</keyword>
<dbReference type="Proteomes" id="UP000315496">
    <property type="component" value="Chromosome 5"/>
</dbReference>
<dbReference type="InterPro" id="IPR007252">
    <property type="entry name" value="Nup84/Nup107"/>
</dbReference>
<evidence type="ECO:0000256" key="1">
    <source>
        <dbReference type="RuleBase" id="RU365072"/>
    </source>
</evidence>
<dbReference type="VEuPathDB" id="GiardiaDB:GMRT_13409"/>
<dbReference type="Pfam" id="PF04121">
    <property type="entry name" value="Nup84_Nup100"/>
    <property type="match status" value="1"/>
</dbReference>
<comment type="function">
    <text evidence="1">Functions as a component of the nuclear pore complex (NPC).</text>
</comment>
<sequence>MGFFPPDFVLALRRHTSLAEILQLRYPELKSLIDHTFNDVLEYPDQYPELAVAQPGGASRARGADLRARSGWTAPGIDYEAVISAHLANYRDARHMKNIVAWLESLHTPRETPHANVYETILDMLRAGRTLEATRYLQDKNYPVQASMLAGAVKSSVYVSGEGSRELDQLGVTGNVGIIEWMRKAAAYAADPHVSDVERAVFGLLSGDPEPYLRYRGADKMSHLDKLWAQARAAFARFVLCSCESDGKTLQRDALPQLTPLLSLIPQREEQLLVSCKFLELGTYIGTAFETLRREAEAPDQFERLTKICLMSLHILTKLALIPVHTEACDKVIATLCEVVFWHGEYVINLCSNEMKVIASLQTTPGMPQTLSHGTLRSMSLVPLIACYLDIPRASELLSLFYLTVDAYHEEILDLSAYCLEHSVEVEDTLLQHSLFFHTQRTEALARRRGCEEVVRDFRTATIFKISRLINRGERPLELLMACSPMALACRYPLGHLHVFSVHSYIIRRLLIAERYSLALTAADQVYQYSQRNQLFTGQQELLSSTADARLVSSTYTDGDEEKGILLYKLYSECTCMLSALRGIYCSEWRGLGPHTSLIHFPGDDVRATLEAYRNTSQHLKDAVQFIMMGQLSNYDGGGRYSQRMASLESHYTEGIYLNGTLIDRFMGLKKLEALIANQAIVELFDITYRVGALCATAVDAKTYADANDEYALSRLGLTSQQATSIYQEVLAQHDQNTIGLESRYFEQLTEYLVWATSEDPQTGGSLFPHLDSQTTQVLLMYGAKALLCAECGLDEDY</sequence>
<keyword evidence="1" id="KW-0811">Translocation</keyword>
<comment type="subcellular location">
    <subcellularLocation>
        <location evidence="1">Nucleus</location>
        <location evidence="1">Nuclear pore complex</location>
    </subcellularLocation>
    <subcellularLocation>
        <location evidence="1">Nucleus membrane</location>
    </subcellularLocation>
</comment>
<dbReference type="AlphaFoldDB" id="A0A4Z1T0D4"/>
<dbReference type="GO" id="GO:0017056">
    <property type="term" value="F:structural constituent of nuclear pore"/>
    <property type="evidence" value="ECO:0007669"/>
    <property type="project" value="UniProtKB-UniRule"/>
</dbReference>
<comment type="similarity">
    <text evidence="1">Belongs to the nucleoporin Nup84/Nup107 family.</text>
</comment>
<accession>A0A4Z1T0D4</accession>
<protein>
    <recommendedName>
        <fullName evidence="1">Nuclear pore complex protein</fullName>
    </recommendedName>
</protein>
<dbReference type="GO" id="GO:0031965">
    <property type="term" value="C:nuclear membrane"/>
    <property type="evidence" value="ECO:0007669"/>
    <property type="project" value="UniProtKB-SubCell"/>
</dbReference>
<keyword evidence="1" id="KW-0472">Membrane</keyword>
<gene>
    <name evidence="2" type="ORF">GMRT_13409</name>
</gene>
<keyword evidence="1" id="KW-0539">Nucleus</keyword>
<dbReference type="Gene3D" id="1.10.3450.20">
    <property type="match status" value="1"/>
</dbReference>
<keyword evidence="1" id="KW-0653">Protein transport</keyword>